<dbReference type="EMBL" id="BDCR01000004">
    <property type="protein sequence ID" value="GAT63905.1"/>
    <property type="molecule type" value="Genomic_DNA"/>
</dbReference>
<dbReference type="InterPro" id="IPR011990">
    <property type="entry name" value="TPR-like_helical_dom_sf"/>
</dbReference>
<dbReference type="InterPro" id="IPR019734">
    <property type="entry name" value="TPR_rpt"/>
</dbReference>
<keyword evidence="1" id="KW-0677">Repeat</keyword>
<sequence length="403" mass="46135">MKKLFLSVMLIAGFTCSAFAQKANVTKAKRDATADTPDFKSAVAAIEAALADPTTKDLAETWYTAGYVYNEMNSKEYKKELLKQPFDQEIAGSSIVKAFSYFQKAYDFDQKPNEKGKVKPQFSKDIKSFLQTYYTDGQLIRYGSNLFDKKDFAGVVKAFDTYLAIPDFPAFKANELKKDSTYKMVKYYAAIASINAGDTLGSIKRLESLMSDNYETKNVYELLYQQYFAKKDTVKYMTILKEGFDKYPAEPFFLQNLINNFIYSGKNKEALEYLNQAIAKEPNVAQYHFVSGRLKEESKDYEGAKAAFEKAIQLKPDYAEAENAIARMYYNKAAAILQESNDIKDMVVVKKKQDEAQGLFKESLPYFKKAYEMNPKDAELKGDLKRIYYRLQMNAEYEALNKE</sequence>
<name>A0A161LFL3_9BACT</name>
<protein>
    <submittedName>
        <fullName evidence="5">Tetratricopeptide repeat-containing protein</fullName>
    </submittedName>
</protein>
<dbReference type="AlphaFoldDB" id="A0A161LFL3"/>
<feature type="chain" id="PRO_5007824048" evidence="4">
    <location>
        <begin position="21"/>
        <end position="403"/>
    </location>
</feature>
<evidence type="ECO:0000256" key="4">
    <source>
        <dbReference type="SAM" id="SignalP"/>
    </source>
</evidence>
<evidence type="ECO:0000256" key="1">
    <source>
        <dbReference type="ARBA" id="ARBA00022737"/>
    </source>
</evidence>
<evidence type="ECO:0000256" key="2">
    <source>
        <dbReference type="ARBA" id="ARBA00022803"/>
    </source>
</evidence>
<dbReference type="Proteomes" id="UP000076586">
    <property type="component" value="Unassembled WGS sequence"/>
</dbReference>
<reference evidence="6" key="1">
    <citation type="submission" date="2016-04" db="EMBL/GenBank/DDBJ databases">
        <title>Draft genome sequence of Paludibacter jiangxiensis strain NM7.</title>
        <authorList>
            <person name="Qiu Y."/>
            <person name="Matsuura N."/>
            <person name="Ohashi A."/>
            <person name="Tourlousse M.D."/>
            <person name="Sekiguchi Y."/>
        </authorList>
    </citation>
    <scope>NUCLEOTIDE SEQUENCE [LARGE SCALE GENOMIC DNA]</scope>
    <source>
        <strain evidence="6">NM7</strain>
    </source>
</reference>
<dbReference type="PROSITE" id="PS50005">
    <property type="entry name" value="TPR"/>
    <property type="match status" value="1"/>
</dbReference>
<dbReference type="SUPFAM" id="SSF48452">
    <property type="entry name" value="TPR-like"/>
    <property type="match status" value="1"/>
</dbReference>
<feature type="signal peptide" evidence="4">
    <location>
        <begin position="1"/>
        <end position="20"/>
    </location>
</feature>
<accession>A0A161LFL3</accession>
<keyword evidence="2 3" id="KW-0802">TPR repeat</keyword>
<dbReference type="OrthoDB" id="1099385at2"/>
<dbReference type="PANTHER" id="PTHR44943">
    <property type="entry name" value="CELLULOSE SYNTHASE OPERON PROTEIN C"/>
    <property type="match status" value="1"/>
</dbReference>
<dbReference type="Pfam" id="PF13432">
    <property type="entry name" value="TPR_16"/>
    <property type="match status" value="1"/>
</dbReference>
<keyword evidence="4" id="KW-0732">Signal</keyword>
<gene>
    <name evidence="5" type="ORF">PJIAN_4448</name>
</gene>
<dbReference type="SMART" id="SM00028">
    <property type="entry name" value="TPR"/>
    <property type="match status" value="2"/>
</dbReference>
<dbReference type="RefSeq" id="WP_153802564.1">
    <property type="nucleotide sequence ID" value="NZ_BDCR01000004.1"/>
</dbReference>
<dbReference type="PANTHER" id="PTHR44943:SF8">
    <property type="entry name" value="TPR REPEAT-CONTAINING PROTEIN MJ0263"/>
    <property type="match status" value="1"/>
</dbReference>
<proteinExistence type="predicted"/>
<dbReference type="Gene3D" id="1.25.40.10">
    <property type="entry name" value="Tetratricopeptide repeat domain"/>
    <property type="match status" value="2"/>
</dbReference>
<feature type="repeat" description="TPR" evidence="3">
    <location>
        <begin position="285"/>
        <end position="318"/>
    </location>
</feature>
<organism evidence="5 6">
    <name type="scientific">Paludibacter jiangxiensis</name>
    <dbReference type="NCBI Taxonomy" id="681398"/>
    <lineage>
        <taxon>Bacteria</taxon>
        <taxon>Pseudomonadati</taxon>
        <taxon>Bacteroidota</taxon>
        <taxon>Bacteroidia</taxon>
        <taxon>Bacteroidales</taxon>
        <taxon>Paludibacteraceae</taxon>
        <taxon>Paludibacter</taxon>
    </lineage>
</organism>
<dbReference type="STRING" id="681398.PJIAN_4448"/>
<evidence type="ECO:0000313" key="6">
    <source>
        <dbReference type="Proteomes" id="UP000076586"/>
    </source>
</evidence>
<dbReference type="InterPro" id="IPR051685">
    <property type="entry name" value="Ycf3/AcsC/BcsC/TPR_MFPF"/>
</dbReference>
<comment type="caution">
    <text evidence="5">The sequence shown here is derived from an EMBL/GenBank/DDBJ whole genome shotgun (WGS) entry which is preliminary data.</text>
</comment>
<keyword evidence="6" id="KW-1185">Reference proteome</keyword>
<reference evidence="6" key="2">
    <citation type="journal article" date="2017" name="Genome Announc.">
        <title>Draft genome sequence of Paludibacter jiangxiensis NM7(T), a propionate-producing fermentative bacterium.</title>
        <authorList>
            <person name="Qiu Y.-L."/>
            <person name="Tourlousse D.M."/>
            <person name="Matsuura N."/>
            <person name="Ohashi A."/>
            <person name="Sekiguchi Y."/>
        </authorList>
    </citation>
    <scope>NUCLEOTIDE SEQUENCE [LARGE SCALE GENOMIC DNA]</scope>
    <source>
        <strain evidence="6">NM7</strain>
    </source>
</reference>
<evidence type="ECO:0000256" key="3">
    <source>
        <dbReference type="PROSITE-ProRule" id="PRU00339"/>
    </source>
</evidence>
<evidence type="ECO:0000313" key="5">
    <source>
        <dbReference type="EMBL" id="GAT63905.1"/>
    </source>
</evidence>